<dbReference type="Proteomes" id="UP000663843">
    <property type="component" value="Unassembled WGS sequence"/>
</dbReference>
<dbReference type="EMBL" id="CAJMWT010001839">
    <property type="protein sequence ID" value="CAE6422035.1"/>
    <property type="molecule type" value="Genomic_DNA"/>
</dbReference>
<proteinExistence type="predicted"/>
<comment type="caution">
    <text evidence="1">The sequence shown here is derived from an EMBL/GenBank/DDBJ whole genome shotgun (WGS) entry which is preliminary data.</text>
</comment>
<protein>
    <submittedName>
        <fullName evidence="1">Uncharacterized protein</fullName>
    </submittedName>
</protein>
<reference evidence="1" key="1">
    <citation type="submission" date="2021-01" db="EMBL/GenBank/DDBJ databases">
        <authorList>
            <person name="Kaushik A."/>
        </authorList>
    </citation>
    <scope>NUCLEOTIDE SEQUENCE</scope>
    <source>
        <strain evidence="1">AG2-2IIIB</strain>
    </source>
</reference>
<accession>A0A8H3ACJ7</accession>
<sequence>VNESAPVLPSLDLAFDDLAALPITSSVAQLTPTPIRRITAPILEPRAWDIELEATAGGRTTGW</sequence>
<organism evidence="1 2">
    <name type="scientific">Rhizoctonia solani</name>
    <dbReference type="NCBI Taxonomy" id="456999"/>
    <lineage>
        <taxon>Eukaryota</taxon>
        <taxon>Fungi</taxon>
        <taxon>Dikarya</taxon>
        <taxon>Basidiomycota</taxon>
        <taxon>Agaricomycotina</taxon>
        <taxon>Agaricomycetes</taxon>
        <taxon>Cantharellales</taxon>
        <taxon>Ceratobasidiaceae</taxon>
        <taxon>Rhizoctonia</taxon>
    </lineage>
</organism>
<dbReference type="AlphaFoldDB" id="A0A8H3ACJ7"/>
<gene>
    <name evidence="1" type="ORF">RDB_LOCUS54792</name>
</gene>
<evidence type="ECO:0000313" key="1">
    <source>
        <dbReference type="EMBL" id="CAE6422035.1"/>
    </source>
</evidence>
<evidence type="ECO:0000313" key="2">
    <source>
        <dbReference type="Proteomes" id="UP000663843"/>
    </source>
</evidence>
<name>A0A8H3ACJ7_9AGAM</name>
<feature type="non-terminal residue" evidence="1">
    <location>
        <position position="1"/>
    </location>
</feature>